<proteinExistence type="predicted"/>
<sequence length="150" mass="15748">MDAYGRGGLTPQTRSQSDGLSDRVELRLPAEAEQIPLVRTLTHGVVARADFGLDAISDAKMAVDEACSQLVQPAELGAVLCCVFHEIPEGIAVSISTRTSRPYLPSETTFGWHVLTTLTGSVTARCEPIPGEPGGTTTIELVLAPGTSDG</sequence>
<dbReference type="EMBL" id="CP008953">
    <property type="protein sequence ID" value="AIG77587.1"/>
    <property type="molecule type" value="Genomic_DNA"/>
</dbReference>
<dbReference type="RefSeq" id="WP_038515254.1">
    <property type="nucleotide sequence ID" value="NZ_CP008953.1"/>
</dbReference>
<dbReference type="Proteomes" id="UP000028492">
    <property type="component" value="Chromosome"/>
</dbReference>
<dbReference type="STRING" id="208439.AJAP_23690"/>
<protein>
    <submittedName>
        <fullName evidence="2">Anti-sigma factor</fullName>
    </submittedName>
</protein>
<gene>
    <name evidence="2" type="ORF">AJAP_23690</name>
</gene>
<dbReference type="eggNOG" id="COG2172">
    <property type="taxonomic scope" value="Bacteria"/>
</dbReference>
<dbReference type="HOGENOM" id="CLU_116681_1_1_11"/>
<dbReference type="KEGG" id="aja:AJAP_23690"/>
<dbReference type="InterPro" id="IPR036890">
    <property type="entry name" value="HATPase_C_sf"/>
</dbReference>
<dbReference type="AlphaFoldDB" id="A0A075UTT3"/>
<feature type="region of interest" description="Disordered" evidence="1">
    <location>
        <begin position="1"/>
        <end position="21"/>
    </location>
</feature>
<evidence type="ECO:0000313" key="3">
    <source>
        <dbReference type="Proteomes" id="UP000028492"/>
    </source>
</evidence>
<organism evidence="2 3">
    <name type="scientific">Amycolatopsis japonica</name>
    <dbReference type="NCBI Taxonomy" id="208439"/>
    <lineage>
        <taxon>Bacteria</taxon>
        <taxon>Bacillati</taxon>
        <taxon>Actinomycetota</taxon>
        <taxon>Actinomycetes</taxon>
        <taxon>Pseudonocardiales</taxon>
        <taxon>Pseudonocardiaceae</taxon>
        <taxon>Amycolatopsis</taxon>
        <taxon>Amycolatopsis japonica group</taxon>
    </lineage>
</organism>
<dbReference type="Gene3D" id="3.30.565.10">
    <property type="entry name" value="Histidine kinase-like ATPase, C-terminal domain"/>
    <property type="match status" value="1"/>
</dbReference>
<feature type="compositionally biased region" description="Polar residues" evidence="1">
    <location>
        <begin position="10"/>
        <end position="19"/>
    </location>
</feature>
<accession>A0A075UTT3</accession>
<evidence type="ECO:0000313" key="2">
    <source>
        <dbReference type="EMBL" id="AIG77587.1"/>
    </source>
</evidence>
<name>A0A075UTT3_9PSEU</name>
<evidence type="ECO:0000256" key="1">
    <source>
        <dbReference type="SAM" id="MobiDB-lite"/>
    </source>
</evidence>
<reference evidence="2 3" key="1">
    <citation type="journal article" date="2014" name="J. Biotechnol.">
        <title>Complete genome sequence of the actinobacterium Amycolatopsis japonica MG417-CF17(T) (=DSM 44213T) producing (S,S)-N,N'-ethylenediaminedisuccinic acid.</title>
        <authorList>
            <person name="Stegmann E."/>
            <person name="Albersmeier A."/>
            <person name="Spohn M."/>
            <person name="Gert H."/>
            <person name="Weber T."/>
            <person name="Wohlleben W."/>
            <person name="Kalinowski J."/>
            <person name="Ruckert C."/>
        </authorList>
    </citation>
    <scope>NUCLEOTIDE SEQUENCE [LARGE SCALE GENOMIC DNA]</scope>
    <source>
        <strain evidence="3">MG417-CF17 (DSM 44213)</strain>
    </source>
</reference>
<keyword evidence="3" id="KW-1185">Reference proteome</keyword>